<dbReference type="InterPro" id="IPR025463">
    <property type="entry name" value="DUF4314"/>
</dbReference>
<keyword evidence="3" id="KW-1185">Reference proteome</keyword>
<dbReference type="Proteomes" id="UP000198221">
    <property type="component" value="Chromosome I"/>
</dbReference>
<dbReference type="EMBL" id="LT607754">
    <property type="protein sequence ID" value="SCG77692.1"/>
    <property type="molecule type" value="Genomic_DNA"/>
</dbReference>
<evidence type="ECO:0000259" key="1">
    <source>
        <dbReference type="Pfam" id="PF14192"/>
    </source>
</evidence>
<accession>A0A1C5K4K1</accession>
<feature type="domain" description="DUF4314" evidence="1">
    <location>
        <begin position="2"/>
        <end position="52"/>
    </location>
</feature>
<dbReference type="AlphaFoldDB" id="A0A1C5K4K1"/>
<sequence length="363" mass="39531">MTYQPGERVALVHTTDPHTLLRPGDEGTVRRYHPDPRILDVDWDNGSHLSMCLDAGDRVRRAGRAGPPDTGWQQVLDTLSAAGATVGRAAAQWWAQEALGGRAVGDVRPAARRILAALDDGDPAVLDGLPTADPYFLGDDKARYAEAAPPGAPAWQELTAHRVDEARWVWCGGFDDAVTDEVARQCRIVLHPSGDDRDLSHLHPDRVRLGGPGVFAGDWAWTPNADGEMRVPVGFAGTLVDTWNGWAVFTCTRGVAEAIVADQQAARDRYRKHLAAHGVTGVQQDRLVDESMARMRFDGDVVDVDETRVHGDPDAVERITAGADGRYTVMGRSWTWIAVHPYDCDRIAGDLPDPVEQPPRPAA</sequence>
<evidence type="ECO:0000313" key="2">
    <source>
        <dbReference type="EMBL" id="SCG77692.1"/>
    </source>
</evidence>
<evidence type="ECO:0000313" key="3">
    <source>
        <dbReference type="Proteomes" id="UP000198221"/>
    </source>
</evidence>
<organism evidence="2 3">
    <name type="scientific">Micromonospora inositola</name>
    <dbReference type="NCBI Taxonomy" id="47865"/>
    <lineage>
        <taxon>Bacteria</taxon>
        <taxon>Bacillati</taxon>
        <taxon>Actinomycetota</taxon>
        <taxon>Actinomycetes</taxon>
        <taxon>Micromonosporales</taxon>
        <taxon>Micromonosporaceae</taxon>
        <taxon>Micromonospora</taxon>
    </lineage>
</organism>
<protein>
    <recommendedName>
        <fullName evidence="1">DUF4314 domain-containing protein</fullName>
    </recommendedName>
</protein>
<name>A0A1C5K4K1_9ACTN</name>
<dbReference type="RefSeq" id="WP_089015528.1">
    <property type="nucleotide sequence ID" value="NZ_LT607754.1"/>
</dbReference>
<gene>
    <name evidence="2" type="ORF">GA0070613_6346</name>
</gene>
<proteinExistence type="predicted"/>
<dbReference type="Pfam" id="PF14192">
    <property type="entry name" value="DUF4314"/>
    <property type="match status" value="1"/>
</dbReference>
<reference evidence="3" key="1">
    <citation type="submission" date="2016-06" db="EMBL/GenBank/DDBJ databases">
        <authorList>
            <person name="Varghese N."/>
            <person name="Submissions Spin"/>
        </authorList>
    </citation>
    <scope>NUCLEOTIDE SEQUENCE [LARGE SCALE GENOMIC DNA]</scope>
    <source>
        <strain evidence="3">DSM 43819</strain>
    </source>
</reference>
<dbReference type="OrthoDB" id="3469122at2"/>